<dbReference type="EMBL" id="JACNJN010000108">
    <property type="protein sequence ID" value="MBC8335413.1"/>
    <property type="molecule type" value="Genomic_DNA"/>
</dbReference>
<reference evidence="2 3" key="1">
    <citation type="submission" date="2020-08" db="EMBL/GenBank/DDBJ databases">
        <title>Bridging the membrane lipid divide: bacteria of the FCB group superphylum have the potential to synthesize archaeal ether lipids.</title>
        <authorList>
            <person name="Villanueva L."/>
            <person name="Von Meijenfeldt F.A.B."/>
            <person name="Westbye A.B."/>
            <person name="Yadav S."/>
            <person name="Hopmans E.C."/>
            <person name="Dutilh B.E."/>
            <person name="Sinninghe Damste J.S."/>
        </authorList>
    </citation>
    <scope>NUCLEOTIDE SEQUENCE [LARGE SCALE GENOMIC DNA]</scope>
    <source>
        <strain evidence="2">NIOZ-UU36</strain>
    </source>
</reference>
<feature type="transmembrane region" description="Helical" evidence="1">
    <location>
        <begin position="91"/>
        <end position="113"/>
    </location>
</feature>
<evidence type="ECO:0000313" key="2">
    <source>
        <dbReference type="EMBL" id="MBC8335413.1"/>
    </source>
</evidence>
<gene>
    <name evidence="2" type="ORF">H8E29_09125</name>
</gene>
<dbReference type="Gene3D" id="1.20.120.1630">
    <property type="match status" value="1"/>
</dbReference>
<evidence type="ECO:0000256" key="1">
    <source>
        <dbReference type="SAM" id="Phobius"/>
    </source>
</evidence>
<sequence length="289" mass="32587">MNETEKKYLIASIVEVLIAIGIAFAGNQYSVKVGNLPLLGILVAWAFLVNWIAFIPAYKNQTEKFFDLTGSITYITTILLAFFLNPEARDARSFLILGVVLAWAFRLGTFLFSRIQKDGKDGRFDEIKPSFVRFLHVWTLQGLWVAFTVLAALMAVTSTTHKPLGAWGLVGGLIWLFGFRIEVVADSQKNTFRNNPANKGKFINSGLWARSRHPNYFGEIMLWVGVMLIAVPVLQSWQWIALISPIFVTLLLTKVSGVPMLEARADEKWGGQEDYEQYKKNTPVLIPRL</sequence>
<feature type="transmembrane region" description="Helical" evidence="1">
    <location>
        <begin position="65"/>
        <end position="85"/>
    </location>
</feature>
<evidence type="ECO:0000313" key="3">
    <source>
        <dbReference type="Proteomes" id="UP000614469"/>
    </source>
</evidence>
<accession>A0A8J6TF79</accession>
<proteinExistence type="predicted"/>
<dbReference type="GO" id="GO:0016020">
    <property type="term" value="C:membrane"/>
    <property type="evidence" value="ECO:0007669"/>
    <property type="project" value="TreeGrafter"/>
</dbReference>
<comment type="caution">
    <text evidence="2">The sequence shown here is derived from an EMBL/GenBank/DDBJ whole genome shotgun (WGS) entry which is preliminary data.</text>
</comment>
<keyword evidence="1" id="KW-0472">Membrane</keyword>
<dbReference type="Pfam" id="PF06966">
    <property type="entry name" value="DUF1295"/>
    <property type="match status" value="1"/>
</dbReference>
<keyword evidence="1" id="KW-0812">Transmembrane</keyword>
<dbReference type="InterPro" id="IPR010721">
    <property type="entry name" value="UstE-like"/>
</dbReference>
<dbReference type="AlphaFoldDB" id="A0A8J6TF79"/>
<dbReference type="PANTHER" id="PTHR32251:SF17">
    <property type="entry name" value="STEROID 5-ALPHA REDUCTASE C-TERMINAL DOMAIN-CONTAINING PROTEIN"/>
    <property type="match status" value="1"/>
</dbReference>
<keyword evidence="1" id="KW-1133">Transmembrane helix</keyword>
<feature type="transmembrane region" description="Helical" evidence="1">
    <location>
        <begin position="38"/>
        <end position="58"/>
    </location>
</feature>
<feature type="transmembrane region" description="Helical" evidence="1">
    <location>
        <begin position="164"/>
        <end position="183"/>
    </location>
</feature>
<feature type="transmembrane region" description="Helical" evidence="1">
    <location>
        <begin position="134"/>
        <end position="158"/>
    </location>
</feature>
<name>A0A8J6TF79_9CHLR</name>
<dbReference type="PROSITE" id="PS50244">
    <property type="entry name" value="S5A_REDUCTASE"/>
    <property type="match status" value="1"/>
</dbReference>
<feature type="transmembrane region" description="Helical" evidence="1">
    <location>
        <begin position="216"/>
        <end position="234"/>
    </location>
</feature>
<dbReference type="PANTHER" id="PTHR32251">
    <property type="entry name" value="3-OXO-5-ALPHA-STEROID 4-DEHYDROGENASE"/>
    <property type="match status" value="1"/>
</dbReference>
<protein>
    <submittedName>
        <fullName evidence="2">DUF1295 domain-containing protein</fullName>
    </submittedName>
</protein>
<feature type="transmembrane region" description="Helical" evidence="1">
    <location>
        <begin position="7"/>
        <end position="26"/>
    </location>
</feature>
<dbReference type="Proteomes" id="UP000614469">
    <property type="component" value="Unassembled WGS sequence"/>
</dbReference>
<organism evidence="2 3">
    <name type="scientific">Candidatus Desulfolinea nitratireducens</name>
    <dbReference type="NCBI Taxonomy" id="2841698"/>
    <lineage>
        <taxon>Bacteria</taxon>
        <taxon>Bacillati</taxon>
        <taxon>Chloroflexota</taxon>
        <taxon>Anaerolineae</taxon>
        <taxon>Anaerolineales</taxon>
        <taxon>Anaerolineales incertae sedis</taxon>
        <taxon>Candidatus Desulfolinea</taxon>
    </lineage>
</organism>